<reference evidence="1" key="1">
    <citation type="journal article" date="2020" name="Stud. Mycol.">
        <title>101 Dothideomycetes genomes: a test case for predicting lifestyles and emergence of pathogens.</title>
        <authorList>
            <person name="Haridas S."/>
            <person name="Albert R."/>
            <person name="Binder M."/>
            <person name="Bloem J."/>
            <person name="Labutti K."/>
            <person name="Salamov A."/>
            <person name="Andreopoulos B."/>
            <person name="Baker S."/>
            <person name="Barry K."/>
            <person name="Bills G."/>
            <person name="Bluhm B."/>
            <person name="Cannon C."/>
            <person name="Castanera R."/>
            <person name="Culley D."/>
            <person name="Daum C."/>
            <person name="Ezra D."/>
            <person name="Gonzalez J."/>
            <person name="Henrissat B."/>
            <person name="Kuo A."/>
            <person name="Liang C."/>
            <person name="Lipzen A."/>
            <person name="Lutzoni F."/>
            <person name="Magnuson J."/>
            <person name="Mondo S."/>
            <person name="Nolan M."/>
            <person name="Ohm R."/>
            <person name="Pangilinan J."/>
            <person name="Park H.-J."/>
            <person name="Ramirez L."/>
            <person name="Alfaro M."/>
            <person name="Sun H."/>
            <person name="Tritt A."/>
            <person name="Yoshinaga Y."/>
            <person name="Zwiers L.-H."/>
            <person name="Turgeon B."/>
            <person name="Goodwin S."/>
            <person name="Spatafora J."/>
            <person name="Crous P."/>
            <person name="Grigoriev I."/>
        </authorList>
    </citation>
    <scope>NUCLEOTIDE SEQUENCE</scope>
    <source>
        <strain evidence="1">CBS 627.86</strain>
    </source>
</reference>
<proteinExistence type="predicted"/>
<dbReference type="Gene3D" id="3.80.10.10">
    <property type="entry name" value="Ribonuclease Inhibitor"/>
    <property type="match status" value="1"/>
</dbReference>
<evidence type="ECO:0000313" key="1">
    <source>
        <dbReference type="EMBL" id="KAF2114763.1"/>
    </source>
</evidence>
<dbReference type="InterPro" id="IPR032675">
    <property type="entry name" value="LRR_dom_sf"/>
</dbReference>
<dbReference type="SUPFAM" id="SSF52047">
    <property type="entry name" value="RNI-like"/>
    <property type="match status" value="1"/>
</dbReference>
<gene>
    <name evidence="1" type="ORF">BDV96DRAFT_493923</name>
</gene>
<evidence type="ECO:0008006" key="3">
    <source>
        <dbReference type="Google" id="ProtNLM"/>
    </source>
</evidence>
<keyword evidence="2" id="KW-1185">Reference proteome</keyword>
<accession>A0A6A5Z6T2</accession>
<dbReference type="OrthoDB" id="2520703at2759"/>
<dbReference type="EMBL" id="ML977324">
    <property type="protein sequence ID" value="KAF2114763.1"/>
    <property type="molecule type" value="Genomic_DNA"/>
</dbReference>
<organism evidence="1 2">
    <name type="scientific">Lophiotrema nucula</name>
    <dbReference type="NCBI Taxonomy" id="690887"/>
    <lineage>
        <taxon>Eukaryota</taxon>
        <taxon>Fungi</taxon>
        <taxon>Dikarya</taxon>
        <taxon>Ascomycota</taxon>
        <taxon>Pezizomycotina</taxon>
        <taxon>Dothideomycetes</taxon>
        <taxon>Pleosporomycetidae</taxon>
        <taxon>Pleosporales</taxon>
        <taxon>Lophiotremataceae</taxon>
        <taxon>Lophiotrema</taxon>
    </lineage>
</organism>
<dbReference type="Proteomes" id="UP000799770">
    <property type="component" value="Unassembled WGS sequence"/>
</dbReference>
<protein>
    <recommendedName>
        <fullName evidence="3">F-box domain-containing protein</fullName>
    </recommendedName>
</protein>
<evidence type="ECO:0000313" key="2">
    <source>
        <dbReference type="Proteomes" id="UP000799770"/>
    </source>
</evidence>
<dbReference type="AlphaFoldDB" id="A0A6A5Z6T2"/>
<sequence length="319" mass="36073">MVQDYFMMLGLIIQRCRNLAHLTVVSLETSDVSFWKALLLDKVAPPRFTTHGFARLRTLALQLHTEDYGLGEESTLFPRIYNALASVPSLQQLRASGVVSDGSCTTTSDQVRSLDTIDITECILDLQDVLNIASGSTALKHFSCSWAYLNSQGFNIPDLFPILLSHKDTLESLVFDAREVRFNANDYPRQSIGSLKEFTALQSLSICETSFLNTQISILDFPDQHISLRISELLPNSLKWFTLFLRPDYGYDDDNRIDEVFALWALAEDCPKDLPNLRTVCLQAENNLSAPLLTREFQDKRVELILLQDAYAHQNSITE</sequence>
<name>A0A6A5Z6T2_9PLEO</name>